<dbReference type="InterPro" id="IPR014030">
    <property type="entry name" value="Ketoacyl_synth_N"/>
</dbReference>
<evidence type="ECO:0000256" key="3">
    <source>
        <dbReference type="RuleBase" id="RU003694"/>
    </source>
</evidence>
<evidence type="ECO:0000256" key="1">
    <source>
        <dbReference type="ARBA" id="ARBA00008467"/>
    </source>
</evidence>
<accession>A0ABW7ELG7</accession>
<protein>
    <submittedName>
        <fullName evidence="6">Beta-ketoacyl-ACP synthase</fullName>
        <ecNumber evidence="6">2.3.1.179</ecNumber>
    </submittedName>
</protein>
<dbReference type="InterPro" id="IPR018201">
    <property type="entry name" value="Ketoacyl_synth_AS"/>
</dbReference>
<dbReference type="RefSeq" id="WP_394468973.1">
    <property type="nucleotide sequence ID" value="NZ_JBIGHY010000001.1"/>
</dbReference>
<keyword evidence="2 3" id="KW-0808">Transferase</keyword>
<dbReference type="SUPFAM" id="SSF53901">
    <property type="entry name" value="Thiolase-like"/>
    <property type="match status" value="2"/>
</dbReference>
<dbReference type="GO" id="GO:0004315">
    <property type="term" value="F:3-oxoacyl-[acyl-carrier-protein] synthase activity"/>
    <property type="evidence" value="ECO:0007669"/>
    <property type="project" value="UniProtKB-EC"/>
</dbReference>
<comment type="caution">
    <text evidence="6">The sequence shown here is derived from an EMBL/GenBank/DDBJ whole genome shotgun (WGS) entry which is preliminary data.</text>
</comment>
<feature type="signal peptide" evidence="4">
    <location>
        <begin position="1"/>
        <end position="23"/>
    </location>
</feature>
<keyword evidence="6" id="KW-0012">Acyltransferase</keyword>
<dbReference type="InterPro" id="IPR016039">
    <property type="entry name" value="Thiolase-like"/>
</dbReference>
<dbReference type="InterPro" id="IPR020841">
    <property type="entry name" value="PKS_Beta-ketoAc_synthase_dom"/>
</dbReference>
<dbReference type="PANTHER" id="PTHR11712:SF320">
    <property type="entry name" value="BETA-KETOACYL SYNTHASE"/>
    <property type="match status" value="1"/>
</dbReference>
<dbReference type="SMART" id="SM00825">
    <property type="entry name" value="PKS_KS"/>
    <property type="match status" value="1"/>
</dbReference>
<reference evidence="6 7" key="1">
    <citation type="submission" date="2024-09" db="EMBL/GenBank/DDBJ databases">
        <title>Novel species of the genus Pelomonas and Roseateles isolated from streams.</title>
        <authorList>
            <person name="Lu H."/>
        </authorList>
    </citation>
    <scope>NUCLEOTIDE SEQUENCE [LARGE SCALE GENOMIC DNA]</scope>
    <source>
        <strain evidence="6 7">DC23W</strain>
    </source>
</reference>
<proteinExistence type="inferred from homology"/>
<gene>
    <name evidence="6" type="ORF">ACG02S_03075</name>
</gene>
<dbReference type="PROSITE" id="PS52004">
    <property type="entry name" value="KS3_2"/>
    <property type="match status" value="1"/>
</dbReference>
<dbReference type="EMBL" id="JBIGHY010000001">
    <property type="protein sequence ID" value="MFG6412876.1"/>
    <property type="molecule type" value="Genomic_DNA"/>
</dbReference>
<dbReference type="PROSITE" id="PS00606">
    <property type="entry name" value="KS3_1"/>
    <property type="match status" value="1"/>
</dbReference>
<evidence type="ECO:0000256" key="2">
    <source>
        <dbReference type="ARBA" id="ARBA00022679"/>
    </source>
</evidence>
<feature type="domain" description="Ketosynthase family 3 (KS3)" evidence="5">
    <location>
        <begin position="1"/>
        <end position="406"/>
    </location>
</feature>
<name>A0ABW7ELG7_9BURK</name>
<feature type="chain" id="PRO_5046166536" evidence="4">
    <location>
        <begin position="24"/>
        <end position="412"/>
    </location>
</feature>
<dbReference type="Proteomes" id="UP001606300">
    <property type="component" value="Unassembled WGS sequence"/>
</dbReference>
<organism evidence="6 7">
    <name type="scientific">Pelomonas dachongensis</name>
    <dbReference type="NCBI Taxonomy" id="3299029"/>
    <lineage>
        <taxon>Bacteria</taxon>
        <taxon>Pseudomonadati</taxon>
        <taxon>Pseudomonadota</taxon>
        <taxon>Betaproteobacteria</taxon>
        <taxon>Burkholderiales</taxon>
        <taxon>Sphaerotilaceae</taxon>
        <taxon>Roseateles</taxon>
    </lineage>
</organism>
<dbReference type="Gene3D" id="3.40.47.10">
    <property type="match status" value="1"/>
</dbReference>
<sequence>MTPLVVQAYTASCAAGVGLPALAAALRANTSGLQTLAPDAAPAWAGTSQAPAAWVGALDALAAQPLPPPLADWDCRPTRLAWQALQQDDFLAAVAAARARWGAARVGLVLGTSASTIGDSEAAYRQLDADGGFPAGRRNPRLNTPHALAAFVQQALALQGPAVTVSTACSSSAKAMGSARRWLQAGVVDAVVVAGVEALSASLLFGFRSLGLLAEAPCQPFGAARKGISLGEAAAFALLQRHEADTPPEALCLLGDGEANDAHHMSAPHPQGLGAELALNAALARAGLSSAQIDFVNLHGTATPANDAVEAALVARRYAPTLHACATKGLTGHTMGAAGLLEAVVCLLALRDDLRPGSAHTPAADPQFDPVFAAQLRLQPFNGPVRHAASHSFGFGGNNCVLVFGRAAEAHA</sequence>
<dbReference type="Pfam" id="PF02801">
    <property type="entry name" value="Ketoacyl-synt_C"/>
    <property type="match status" value="1"/>
</dbReference>
<dbReference type="PANTHER" id="PTHR11712">
    <property type="entry name" value="POLYKETIDE SYNTHASE-RELATED"/>
    <property type="match status" value="1"/>
</dbReference>
<dbReference type="Pfam" id="PF00109">
    <property type="entry name" value="ketoacyl-synt"/>
    <property type="match status" value="1"/>
</dbReference>
<comment type="similarity">
    <text evidence="1 3">Belongs to the thiolase-like superfamily. Beta-ketoacyl-ACP synthases family.</text>
</comment>
<dbReference type="EC" id="2.3.1.179" evidence="6"/>
<evidence type="ECO:0000313" key="6">
    <source>
        <dbReference type="EMBL" id="MFG6412876.1"/>
    </source>
</evidence>
<keyword evidence="4" id="KW-0732">Signal</keyword>
<dbReference type="InterPro" id="IPR000794">
    <property type="entry name" value="Beta-ketoacyl_synthase"/>
</dbReference>
<evidence type="ECO:0000259" key="5">
    <source>
        <dbReference type="PROSITE" id="PS52004"/>
    </source>
</evidence>
<keyword evidence="7" id="KW-1185">Reference proteome</keyword>
<evidence type="ECO:0000256" key="4">
    <source>
        <dbReference type="SAM" id="SignalP"/>
    </source>
</evidence>
<dbReference type="NCBIfam" id="NF006618">
    <property type="entry name" value="PRK09185.1"/>
    <property type="match status" value="1"/>
</dbReference>
<evidence type="ECO:0000313" key="7">
    <source>
        <dbReference type="Proteomes" id="UP001606300"/>
    </source>
</evidence>
<dbReference type="InterPro" id="IPR014031">
    <property type="entry name" value="Ketoacyl_synth_C"/>
</dbReference>